<name>A0A4Y7RMQ4_9FIRM</name>
<protein>
    <submittedName>
        <fullName evidence="1">Uncharacterized protein</fullName>
    </submittedName>
</protein>
<sequence>MQELAQQQLQANLDALAAKGAITQDQAGKILDFLSAGKQRMQSVLDQAREDIQNMRDQTKDMSPQERAQYLKQNMPAIKDPVSRMVDQGIITQRQADAVRGVLTSGGPVVFFSTSGAASGDSQN</sequence>
<dbReference type="EMBL" id="QFFZ01000035">
    <property type="protein sequence ID" value="TEB09952.1"/>
    <property type="molecule type" value="Genomic_DNA"/>
</dbReference>
<dbReference type="Proteomes" id="UP000297597">
    <property type="component" value="Unassembled WGS sequence"/>
</dbReference>
<proteinExistence type="predicted"/>
<reference evidence="1 2" key="1">
    <citation type="journal article" date="2018" name="Environ. Microbiol.">
        <title>Novel energy conservation strategies and behaviour of Pelotomaculum schinkii driving syntrophic propionate catabolism.</title>
        <authorList>
            <person name="Hidalgo-Ahumada C.A.P."/>
            <person name="Nobu M.K."/>
            <person name="Narihiro T."/>
            <person name="Tamaki H."/>
            <person name="Liu W.T."/>
            <person name="Kamagata Y."/>
            <person name="Stams A.J.M."/>
            <person name="Imachi H."/>
            <person name="Sousa D.Z."/>
        </authorList>
    </citation>
    <scope>NUCLEOTIDE SEQUENCE [LARGE SCALE GENOMIC DNA]</scope>
    <source>
        <strain evidence="1 2">MGP</strain>
    </source>
</reference>
<keyword evidence="2" id="KW-1185">Reference proteome</keyword>
<evidence type="ECO:0000313" key="1">
    <source>
        <dbReference type="EMBL" id="TEB09952.1"/>
    </source>
</evidence>
<organism evidence="1 2">
    <name type="scientific">Pelotomaculum propionicicum</name>
    <dbReference type="NCBI Taxonomy" id="258475"/>
    <lineage>
        <taxon>Bacteria</taxon>
        <taxon>Bacillati</taxon>
        <taxon>Bacillota</taxon>
        <taxon>Clostridia</taxon>
        <taxon>Eubacteriales</taxon>
        <taxon>Desulfotomaculaceae</taxon>
        <taxon>Pelotomaculum</taxon>
    </lineage>
</organism>
<comment type="caution">
    <text evidence="1">The sequence shown here is derived from an EMBL/GenBank/DDBJ whole genome shotgun (WGS) entry which is preliminary data.</text>
</comment>
<accession>A0A4Y7RMQ4</accession>
<evidence type="ECO:0000313" key="2">
    <source>
        <dbReference type="Proteomes" id="UP000297597"/>
    </source>
</evidence>
<dbReference type="AlphaFoldDB" id="A0A4Y7RMQ4"/>
<dbReference type="RefSeq" id="WP_134214560.1">
    <property type="nucleotide sequence ID" value="NZ_QFFZ01000035.1"/>
</dbReference>
<gene>
    <name evidence="1" type="ORF">Pmgp_02755</name>
</gene>